<evidence type="ECO:0000256" key="3">
    <source>
        <dbReference type="ARBA" id="ARBA00022989"/>
    </source>
</evidence>
<dbReference type="CDD" id="cd04179">
    <property type="entry name" value="DPM_DPG-synthase_like"/>
    <property type="match status" value="1"/>
</dbReference>
<dbReference type="Pfam" id="PF04138">
    <property type="entry name" value="GtrA_DPMS_TM"/>
    <property type="match status" value="1"/>
</dbReference>
<protein>
    <submittedName>
        <fullName evidence="8">Putative membrane protein</fullName>
    </submittedName>
</protein>
<dbReference type="PANTHER" id="PTHR10859:SF114">
    <property type="entry name" value="DOLICHOL-PHOSPHATE MANNOSYLTRANSFERASE"/>
    <property type="match status" value="1"/>
</dbReference>
<keyword evidence="3 5" id="KW-1133">Transmembrane helix</keyword>
<feature type="transmembrane region" description="Helical" evidence="5">
    <location>
        <begin position="231"/>
        <end position="252"/>
    </location>
</feature>
<accession>W6RZN7</accession>
<feature type="domain" description="GtrA/DPMS transmembrane" evidence="7">
    <location>
        <begin position="233"/>
        <end position="349"/>
    </location>
</feature>
<reference evidence="8 9" key="1">
    <citation type="submission" date="2013-11" db="EMBL/GenBank/DDBJ databases">
        <title>Complete genome sequence of Clostridum sp. M2/40.</title>
        <authorList>
            <person name="Wibberg D."/>
            <person name="Puehler A."/>
            <person name="Schlueter A."/>
        </authorList>
    </citation>
    <scope>NUCLEOTIDE SEQUENCE [LARGE SCALE GENOMIC DNA]</scope>
    <source>
        <strain evidence="9">M2/40</strain>
    </source>
</reference>
<keyword evidence="4 5" id="KW-0472">Membrane</keyword>
<dbReference type="OrthoDB" id="9810303at2"/>
<proteinExistence type="predicted"/>
<dbReference type="GO" id="GO:0000271">
    <property type="term" value="P:polysaccharide biosynthetic process"/>
    <property type="evidence" value="ECO:0007669"/>
    <property type="project" value="InterPro"/>
</dbReference>
<gene>
    <name evidence="8" type="ORF">CM240_2796</name>
</gene>
<dbReference type="RefSeq" id="WP_044040100.1">
    <property type="nucleotide sequence ID" value="NZ_HG917869.1"/>
</dbReference>
<evidence type="ECO:0000313" key="9">
    <source>
        <dbReference type="Proteomes" id="UP000019426"/>
    </source>
</evidence>
<sequence>MSEELNKSEPIIIIPAYCPDARLLKLIIEIHKLKNLPIVVIDDGSGKKYKKIFLAVEEVPNCIVYYHEKNQGKGSALKNGVRLASQRYPKNLGYVTADADGQHSAKDIIRIANSITENKEEILIGTRDFSSDNVPFRSKLGNAISSLMFYFVTGIRCKDTQTGLRGITRKNEEEFLCSEGTRYEFEMNFLINVAKKHIGITEVPIETIYLEENKSSHYNAIKDSFRIFTGIFKFAGSSIVSAIIDLTVFSILTSGMLYTSSLGIIEATIMARICSGIINFLLNQRWVFNGNKDTREAIKYGMLFIIQMGASGFIVSRLSSEFVNLTVTKIIVDSILFFISYFIQKHFIFKKRSKERKKVGVF</sequence>
<dbReference type="Gene3D" id="3.90.550.10">
    <property type="entry name" value="Spore Coat Polysaccharide Biosynthesis Protein SpsA, Chain A"/>
    <property type="match status" value="1"/>
</dbReference>
<dbReference type="PATRIC" id="fig|1216932.3.peg.2758"/>
<dbReference type="InterPro" id="IPR029044">
    <property type="entry name" value="Nucleotide-diphossugar_trans"/>
</dbReference>
<keyword evidence="9" id="KW-1185">Reference proteome</keyword>
<dbReference type="SUPFAM" id="SSF53448">
    <property type="entry name" value="Nucleotide-diphospho-sugar transferases"/>
    <property type="match status" value="1"/>
</dbReference>
<dbReference type="eggNOG" id="COG0463">
    <property type="taxonomic scope" value="Bacteria"/>
</dbReference>
<dbReference type="Proteomes" id="UP000019426">
    <property type="component" value="Chromosome M2/40_rep2"/>
</dbReference>
<evidence type="ECO:0000256" key="4">
    <source>
        <dbReference type="ARBA" id="ARBA00023136"/>
    </source>
</evidence>
<evidence type="ECO:0000256" key="5">
    <source>
        <dbReference type="SAM" id="Phobius"/>
    </source>
</evidence>
<feature type="transmembrane region" description="Helical" evidence="5">
    <location>
        <begin position="258"/>
        <end position="282"/>
    </location>
</feature>
<dbReference type="PANTHER" id="PTHR10859">
    <property type="entry name" value="GLYCOSYL TRANSFERASE"/>
    <property type="match status" value="1"/>
</dbReference>
<name>W6RZN7_9CLOT</name>
<dbReference type="KEGG" id="clt:CM240_2796"/>
<feature type="transmembrane region" description="Helical" evidence="5">
    <location>
        <begin position="297"/>
        <end position="316"/>
    </location>
</feature>
<dbReference type="InterPro" id="IPR001173">
    <property type="entry name" value="Glyco_trans_2-like"/>
</dbReference>
<evidence type="ECO:0000256" key="2">
    <source>
        <dbReference type="ARBA" id="ARBA00022692"/>
    </source>
</evidence>
<feature type="domain" description="Glycosyltransferase 2-like" evidence="6">
    <location>
        <begin position="12"/>
        <end position="158"/>
    </location>
</feature>
<evidence type="ECO:0000313" key="8">
    <source>
        <dbReference type="EMBL" id="CDM69913.1"/>
    </source>
</evidence>
<evidence type="ECO:0000256" key="1">
    <source>
        <dbReference type="ARBA" id="ARBA00004141"/>
    </source>
</evidence>
<dbReference type="STRING" id="1216932.CM240_2796"/>
<dbReference type="AlphaFoldDB" id="W6RZN7"/>
<dbReference type="Pfam" id="PF00535">
    <property type="entry name" value="Glycos_transf_2"/>
    <property type="match status" value="1"/>
</dbReference>
<comment type="subcellular location">
    <subcellularLocation>
        <location evidence="1">Membrane</location>
        <topology evidence="1">Multi-pass membrane protein</topology>
    </subcellularLocation>
</comment>
<feature type="transmembrane region" description="Helical" evidence="5">
    <location>
        <begin position="322"/>
        <end position="343"/>
    </location>
</feature>
<evidence type="ECO:0000259" key="7">
    <source>
        <dbReference type="Pfam" id="PF04138"/>
    </source>
</evidence>
<dbReference type="GO" id="GO:0016020">
    <property type="term" value="C:membrane"/>
    <property type="evidence" value="ECO:0007669"/>
    <property type="project" value="UniProtKB-SubCell"/>
</dbReference>
<dbReference type="GO" id="GO:0006487">
    <property type="term" value="P:protein N-linked glycosylation"/>
    <property type="evidence" value="ECO:0007669"/>
    <property type="project" value="TreeGrafter"/>
</dbReference>
<organism evidence="8 9">
    <name type="scientific">Clostridium bornimense</name>
    <dbReference type="NCBI Taxonomy" id="1216932"/>
    <lineage>
        <taxon>Bacteria</taxon>
        <taxon>Bacillati</taxon>
        <taxon>Bacillota</taxon>
        <taxon>Clostridia</taxon>
        <taxon>Eubacteriales</taxon>
        <taxon>Clostridiaceae</taxon>
        <taxon>Clostridium</taxon>
    </lineage>
</organism>
<keyword evidence="2 5" id="KW-0812">Transmembrane</keyword>
<dbReference type="HOGENOM" id="CLU_033536_2_0_9"/>
<dbReference type="EMBL" id="HG917869">
    <property type="protein sequence ID" value="CDM69913.1"/>
    <property type="molecule type" value="Genomic_DNA"/>
</dbReference>
<evidence type="ECO:0000259" key="6">
    <source>
        <dbReference type="Pfam" id="PF00535"/>
    </source>
</evidence>
<dbReference type="InterPro" id="IPR007267">
    <property type="entry name" value="GtrA_DPMS_TM"/>
</dbReference>